<organism evidence="14 15">
    <name type="scientific">Halobaculum gomorrense</name>
    <dbReference type="NCBI Taxonomy" id="43928"/>
    <lineage>
        <taxon>Archaea</taxon>
        <taxon>Methanobacteriati</taxon>
        <taxon>Methanobacteriota</taxon>
        <taxon>Stenosarchaea group</taxon>
        <taxon>Halobacteria</taxon>
        <taxon>Halobacteriales</taxon>
        <taxon>Haloferacaceae</taxon>
        <taxon>Halobaculum</taxon>
    </lineage>
</organism>
<name>A0A1M5KVG8_9EURY</name>
<evidence type="ECO:0000256" key="5">
    <source>
        <dbReference type="ARBA" id="ARBA00022692"/>
    </source>
</evidence>
<evidence type="ECO:0000256" key="2">
    <source>
        <dbReference type="ARBA" id="ARBA00006434"/>
    </source>
</evidence>
<dbReference type="Gene3D" id="1.20.1730.10">
    <property type="entry name" value="Sodium/glucose cotransporter"/>
    <property type="match status" value="1"/>
</dbReference>
<feature type="transmembrane region" description="Helical" evidence="13">
    <location>
        <begin position="76"/>
        <end position="95"/>
    </location>
</feature>
<keyword evidence="7 13" id="KW-1133">Transmembrane helix</keyword>
<feature type="transmembrane region" description="Helical" evidence="13">
    <location>
        <begin position="161"/>
        <end position="181"/>
    </location>
</feature>
<dbReference type="OrthoDB" id="19182at2157"/>
<dbReference type="STRING" id="43928.SAMN05443636_0659"/>
<evidence type="ECO:0000256" key="10">
    <source>
        <dbReference type="ARBA" id="ARBA00023136"/>
    </source>
</evidence>
<dbReference type="Proteomes" id="UP000184357">
    <property type="component" value="Unassembled WGS sequence"/>
</dbReference>
<feature type="transmembrane region" description="Helical" evidence="13">
    <location>
        <begin position="6"/>
        <end position="26"/>
    </location>
</feature>
<feature type="transmembrane region" description="Helical" evidence="13">
    <location>
        <begin position="368"/>
        <end position="388"/>
    </location>
</feature>
<feature type="transmembrane region" description="Helical" evidence="13">
    <location>
        <begin position="457"/>
        <end position="477"/>
    </location>
</feature>
<dbReference type="EMBL" id="FQWV01000001">
    <property type="protein sequence ID" value="SHG56771.1"/>
    <property type="molecule type" value="Genomic_DNA"/>
</dbReference>
<gene>
    <name evidence="14" type="ORF">SAMN05443636_0659</name>
</gene>
<feature type="transmembrane region" description="Helical" evidence="13">
    <location>
        <begin position="123"/>
        <end position="141"/>
    </location>
</feature>
<dbReference type="CDD" id="cd10322">
    <property type="entry name" value="SLC5sbd"/>
    <property type="match status" value="1"/>
</dbReference>
<comment type="subcellular location">
    <subcellularLocation>
        <location evidence="1">Cell membrane</location>
        <topology evidence="1">Multi-pass membrane protein</topology>
    </subcellularLocation>
</comment>
<keyword evidence="5 13" id="KW-0812">Transmembrane</keyword>
<feature type="transmembrane region" description="Helical" evidence="13">
    <location>
        <begin position="275"/>
        <end position="300"/>
    </location>
</feature>
<dbReference type="RefSeq" id="WP_073306935.1">
    <property type="nucleotide sequence ID" value="NZ_FQWV01000001.1"/>
</dbReference>
<evidence type="ECO:0000256" key="8">
    <source>
        <dbReference type="ARBA" id="ARBA00023053"/>
    </source>
</evidence>
<dbReference type="GO" id="GO:0005886">
    <property type="term" value="C:plasma membrane"/>
    <property type="evidence" value="ECO:0007669"/>
    <property type="project" value="UniProtKB-SubCell"/>
</dbReference>
<evidence type="ECO:0000256" key="9">
    <source>
        <dbReference type="ARBA" id="ARBA00023065"/>
    </source>
</evidence>
<evidence type="ECO:0000256" key="12">
    <source>
        <dbReference type="RuleBase" id="RU362091"/>
    </source>
</evidence>
<reference evidence="14 15" key="1">
    <citation type="submission" date="2016-11" db="EMBL/GenBank/DDBJ databases">
        <authorList>
            <person name="Jaros S."/>
            <person name="Januszkiewicz K."/>
            <person name="Wedrychowicz H."/>
        </authorList>
    </citation>
    <scope>NUCLEOTIDE SEQUENCE [LARGE SCALE GENOMIC DNA]</scope>
    <source>
        <strain evidence="14 15">DSM 9297</strain>
    </source>
</reference>
<dbReference type="PANTHER" id="PTHR48086:SF3">
    <property type="entry name" value="SODIUM_PROLINE SYMPORTER"/>
    <property type="match status" value="1"/>
</dbReference>
<keyword evidence="3" id="KW-0813">Transport</keyword>
<protein>
    <submittedName>
        <fullName evidence="14">Solute:Na+ symporter, SSS family</fullName>
    </submittedName>
</protein>
<dbReference type="PANTHER" id="PTHR48086">
    <property type="entry name" value="SODIUM/PROLINE SYMPORTER-RELATED"/>
    <property type="match status" value="1"/>
</dbReference>
<dbReference type="InterPro" id="IPR001734">
    <property type="entry name" value="Na/solute_symporter"/>
</dbReference>
<evidence type="ECO:0000256" key="11">
    <source>
        <dbReference type="ARBA" id="ARBA00023201"/>
    </source>
</evidence>
<keyword evidence="11" id="KW-0739">Sodium transport</keyword>
<dbReference type="InterPro" id="IPR050277">
    <property type="entry name" value="Sodium:Solute_Symporter"/>
</dbReference>
<feature type="transmembrane region" description="Helical" evidence="13">
    <location>
        <begin position="400"/>
        <end position="420"/>
    </location>
</feature>
<dbReference type="PROSITE" id="PS50283">
    <property type="entry name" value="NA_SOLUT_SYMP_3"/>
    <property type="match status" value="1"/>
</dbReference>
<dbReference type="Pfam" id="PF00474">
    <property type="entry name" value="SSF"/>
    <property type="match status" value="1"/>
</dbReference>
<evidence type="ECO:0000256" key="6">
    <source>
        <dbReference type="ARBA" id="ARBA00022847"/>
    </source>
</evidence>
<keyword evidence="6" id="KW-0769">Symport</keyword>
<keyword evidence="15" id="KW-1185">Reference proteome</keyword>
<dbReference type="GO" id="GO:0006814">
    <property type="term" value="P:sodium ion transport"/>
    <property type="evidence" value="ECO:0007669"/>
    <property type="project" value="UniProtKB-KW"/>
</dbReference>
<sequence length="492" mass="51622">MADLGISLGVVVGYLVVALAIGLVAYRLTDRSAEDYYLASRSVGTVVLLFTTFATLLSAFTFFGGPNLAFAAGPEWILVMGLMDGILFALLWYAIGYKQWLVGKANGYVTLGEMLGDRFDSTALRGLVAGVSLLWLFPYVMLQQIGAGQALVGLTDGAVPYWAGAALITVFMVAYVGLSGLRGVAWTDTLQGVFMLGVIWLAVGWIATVGGGVSALTAGMTDAAPGFAALGGGLYSPQWMIGTAVVIAFGVAAFPQVNQRFFMADRVETLKRSFALWPVLVLLLFVPAFLLGSWAVGLGIEVPDGSNVLPVLLTEYTPAWFAALVIAGALAAMMSSSDSMLLSGSSYFTRDLYRPFVAPDASDAREGWVARVGVAVFAGSTFLASLFVGSGGGLDTLVTLGDTAFGGYAQLTIPLLLALYWGGTTEWGMIAGVGSAEAVYLAHVFLPMPTTYLTWDFALWCMLLSLVVTVAVSTVTASAPAENAEKFGVGAD</sequence>
<evidence type="ECO:0000256" key="4">
    <source>
        <dbReference type="ARBA" id="ARBA00022475"/>
    </source>
</evidence>
<evidence type="ECO:0000313" key="15">
    <source>
        <dbReference type="Proteomes" id="UP000184357"/>
    </source>
</evidence>
<dbReference type="GO" id="GO:0015293">
    <property type="term" value="F:symporter activity"/>
    <property type="evidence" value="ECO:0007669"/>
    <property type="project" value="UniProtKB-KW"/>
</dbReference>
<feature type="transmembrane region" description="Helical" evidence="13">
    <location>
        <begin position="236"/>
        <end position="254"/>
    </location>
</feature>
<evidence type="ECO:0000256" key="13">
    <source>
        <dbReference type="SAM" id="Phobius"/>
    </source>
</evidence>
<evidence type="ECO:0000313" key="14">
    <source>
        <dbReference type="EMBL" id="SHG56771.1"/>
    </source>
</evidence>
<dbReference type="AlphaFoldDB" id="A0A1M5KVG8"/>
<feature type="transmembrane region" description="Helical" evidence="13">
    <location>
        <begin position="38"/>
        <end position="64"/>
    </location>
</feature>
<keyword evidence="9" id="KW-0406">Ion transport</keyword>
<evidence type="ECO:0000256" key="3">
    <source>
        <dbReference type="ARBA" id="ARBA00022448"/>
    </source>
</evidence>
<keyword evidence="10 13" id="KW-0472">Membrane</keyword>
<feature type="transmembrane region" description="Helical" evidence="13">
    <location>
        <begin position="193"/>
        <end position="216"/>
    </location>
</feature>
<comment type="similarity">
    <text evidence="2 12">Belongs to the sodium:solute symporter (SSF) (TC 2.A.21) family.</text>
</comment>
<dbReference type="InterPro" id="IPR038377">
    <property type="entry name" value="Na/Glc_symporter_sf"/>
</dbReference>
<keyword evidence="4" id="KW-1003">Cell membrane</keyword>
<evidence type="ECO:0000256" key="1">
    <source>
        <dbReference type="ARBA" id="ARBA00004651"/>
    </source>
</evidence>
<accession>A0A1M5KVG8</accession>
<evidence type="ECO:0000256" key="7">
    <source>
        <dbReference type="ARBA" id="ARBA00022989"/>
    </source>
</evidence>
<keyword evidence="8" id="KW-0915">Sodium</keyword>
<proteinExistence type="inferred from homology"/>